<evidence type="ECO:0000256" key="2">
    <source>
        <dbReference type="ARBA" id="ARBA00022490"/>
    </source>
</evidence>
<dbReference type="GO" id="GO:0032259">
    <property type="term" value="P:methylation"/>
    <property type="evidence" value="ECO:0007669"/>
    <property type="project" value="UniProtKB-KW"/>
</dbReference>
<organism evidence="7 8">
    <name type="scientific">Desulfoglaeba alkanexedens ALDC</name>
    <dbReference type="NCBI Taxonomy" id="980445"/>
    <lineage>
        <taxon>Bacteria</taxon>
        <taxon>Pseudomonadati</taxon>
        <taxon>Thermodesulfobacteriota</taxon>
        <taxon>Syntrophobacteria</taxon>
        <taxon>Syntrophobacterales</taxon>
        <taxon>Syntrophobacteraceae</taxon>
        <taxon>Desulfoglaeba</taxon>
    </lineage>
</organism>
<dbReference type="HAMAP" id="MF_00735">
    <property type="entry name" value="Methyltr_PrmA"/>
    <property type="match status" value="1"/>
</dbReference>
<name>A0A4P8L0Q5_9BACT</name>
<comment type="similarity">
    <text evidence="1 6">Belongs to the methyltransferase superfamily. PrmA family.</text>
</comment>
<evidence type="ECO:0000256" key="4">
    <source>
        <dbReference type="ARBA" id="ARBA00022679"/>
    </source>
</evidence>
<keyword evidence="7" id="KW-0687">Ribonucleoprotein</keyword>
<gene>
    <name evidence="6 7" type="primary">prmA</name>
    <name evidence="7" type="ORF">FDQ92_04080</name>
</gene>
<evidence type="ECO:0000256" key="5">
    <source>
        <dbReference type="ARBA" id="ARBA00022691"/>
    </source>
</evidence>
<dbReference type="Gene3D" id="3.40.50.150">
    <property type="entry name" value="Vaccinia Virus protein VP39"/>
    <property type="match status" value="1"/>
</dbReference>
<dbReference type="AlphaFoldDB" id="A0A4P8L0Q5"/>
<reference evidence="7 8" key="1">
    <citation type="submission" date="2019-05" db="EMBL/GenBank/DDBJ databases">
        <title>The Complete Genome Sequence of the n-alkane-degrading Desulfoglaeba alkanexedens ALDC reveals multiple alkylsuccinate synthase gene clusters.</title>
        <authorList>
            <person name="Callaghan A.V."/>
            <person name="Davidova I.A."/>
            <person name="Duncan K.E."/>
            <person name="Morris B."/>
            <person name="McInerney M.J."/>
        </authorList>
    </citation>
    <scope>NUCLEOTIDE SEQUENCE [LARGE SCALE GENOMIC DNA]</scope>
    <source>
        <strain evidence="7 8">ALDC</strain>
    </source>
</reference>
<dbReference type="EC" id="2.1.1.-" evidence="6"/>
<feature type="binding site" evidence="6">
    <location>
        <position position="271"/>
    </location>
    <ligand>
        <name>S-adenosyl-L-methionine</name>
        <dbReference type="ChEBI" id="CHEBI:59789"/>
    </ligand>
</feature>
<evidence type="ECO:0000313" key="7">
    <source>
        <dbReference type="EMBL" id="QCQ21426.1"/>
    </source>
</evidence>
<evidence type="ECO:0000313" key="8">
    <source>
        <dbReference type="Proteomes" id="UP000298602"/>
    </source>
</evidence>
<keyword evidence="2 6" id="KW-0963">Cytoplasm</keyword>
<dbReference type="SUPFAM" id="SSF53335">
    <property type="entry name" value="S-adenosyl-L-methionine-dependent methyltransferases"/>
    <property type="match status" value="1"/>
</dbReference>
<keyword evidence="8" id="KW-1185">Reference proteome</keyword>
<dbReference type="Pfam" id="PF06325">
    <property type="entry name" value="PrmA"/>
    <property type="match status" value="1"/>
</dbReference>
<keyword evidence="3 6" id="KW-0489">Methyltransferase</keyword>
<keyword evidence="5 6" id="KW-0949">S-adenosyl-L-methionine</keyword>
<reference evidence="7 8" key="2">
    <citation type="submission" date="2019-05" db="EMBL/GenBank/DDBJ databases">
        <authorList>
            <person name="Suflita J.M."/>
            <person name="Marks C.R."/>
        </authorList>
    </citation>
    <scope>NUCLEOTIDE SEQUENCE [LARGE SCALE GENOMIC DNA]</scope>
    <source>
        <strain evidence="7 8">ALDC</strain>
    </source>
</reference>
<evidence type="ECO:0000256" key="6">
    <source>
        <dbReference type="HAMAP-Rule" id="MF_00735"/>
    </source>
</evidence>
<dbReference type="PANTHER" id="PTHR43648">
    <property type="entry name" value="ELECTRON TRANSFER FLAVOPROTEIN BETA SUBUNIT LYSINE METHYLTRANSFERASE"/>
    <property type="match status" value="1"/>
</dbReference>
<accession>A0A4P8L0Q5</accession>
<comment type="subcellular location">
    <subcellularLocation>
        <location evidence="6">Cytoplasm</location>
    </subcellularLocation>
</comment>
<feature type="binding site" evidence="6">
    <location>
        <position position="181"/>
    </location>
    <ligand>
        <name>S-adenosyl-L-methionine</name>
        <dbReference type="ChEBI" id="CHEBI:59789"/>
    </ligand>
</feature>
<comment type="catalytic activity">
    <reaction evidence="6">
        <text>L-lysyl-[protein] + 3 S-adenosyl-L-methionine = N(6),N(6),N(6)-trimethyl-L-lysyl-[protein] + 3 S-adenosyl-L-homocysteine + 3 H(+)</text>
        <dbReference type="Rhea" id="RHEA:54192"/>
        <dbReference type="Rhea" id="RHEA-COMP:9752"/>
        <dbReference type="Rhea" id="RHEA-COMP:13826"/>
        <dbReference type="ChEBI" id="CHEBI:15378"/>
        <dbReference type="ChEBI" id="CHEBI:29969"/>
        <dbReference type="ChEBI" id="CHEBI:57856"/>
        <dbReference type="ChEBI" id="CHEBI:59789"/>
        <dbReference type="ChEBI" id="CHEBI:61961"/>
    </reaction>
</comment>
<dbReference type="InterPro" id="IPR004498">
    <property type="entry name" value="Ribosomal_PrmA_MeTrfase"/>
</dbReference>
<dbReference type="GO" id="GO:0005840">
    <property type="term" value="C:ribosome"/>
    <property type="evidence" value="ECO:0007669"/>
    <property type="project" value="UniProtKB-KW"/>
</dbReference>
<feature type="binding site" evidence="6">
    <location>
        <position position="207"/>
    </location>
    <ligand>
        <name>S-adenosyl-L-methionine</name>
        <dbReference type="ChEBI" id="CHEBI:59789"/>
    </ligand>
</feature>
<comment type="function">
    <text evidence="6">Methylates ribosomal protein L11.</text>
</comment>
<dbReference type="GO" id="GO:0005737">
    <property type="term" value="C:cytoplasm"/>
    <property type="evidence" value="ECO:0007669"/>
    <property type="project" value="UniProtKB-SubCell"/>
</dbReference>
<dbReference type="InterPro" id="IPR029063">
    <property type="entry name" value="SAM-dependent_MTases_sf"/>
</dbReference>
<dbReference type="EMBL" id="CP040098">
    <property type="protein sequence ID" value="QCQ21426.1"/>
    <property type="molecule type" value="Genomic_DNA"/>
</dbReference>
<proteinExistence type="inferred from homology"/>
<feature type="binding site" evidence="6">
    <location>
        <position position="229"/>
    </location>
    <ligand>
        <name>S-adenosyl-L-methionine</name>
        <dbReference type="ChEBI" id="CHEBI:59789"/>
    </ligand>
</feature>
<dbReference type="InterPro" id="IPR050078">
    <property type="entry name" value="Ribosomal_L11_MeTrfase_PrmA"/>
</dbReference>
<keyword evidence="4 6" id="KW-0808">Transferase</keyword>
<evidence type="ECO:0000256" key="1">
    <source>
        <dbReference type="ARBA" id="ARBA00009741"/>
    </source>
</evidence>
<protein>
    <recommendedName>
        <fullName evidence="6">Ribosomal protein L11 methyltransferase</fullName>
        <shortName evidence="6">L11 Mtase</shortName>
        <ecNumber evidence="6">2.1.1.-</ecNumber>
    </recommendedName>
</protein>
<dbReference type="NCBIfam" id="TIGR00406">
    <property type="entry name" value="prmA"/>
    <property type="match status" value="1"/>
</dbReference>
<dbReference type="Proteomes" id="UP000298602">
    <property type="component" value="Chromosome"/>
</dbReference>
<dbReference type="PANTHER" id="PTHR43648:SF1">
    <property type="entry name" value="ELECTRON TRANSFER FLAVOPROTEIN BETA SUBUNIT LYSINE METHYLTRANSFERASE"/>
    <property type="match status" value="1"/>
</dbReference>
<dbReference type="KEGG" id="dax:FDQ92_04080"/>
<keyword evidence="7" id="KW-0689">Ribosomal protein</keyword>
<evidence type="ECO:0000256" key="3">
    <source>
        <dbReference type="ARBA" id="ARBA00022603"/>
    </source>
</evidence>
<dbReference type="OrthoDB" id="9785995at2"/>
<sequence>MGIEAGASAQLCSQAGAWEQGGCWSLGTWWKEASFHWRRNVTKGSDWLLVRIPCEPEVVEFLAYEIAESLGIGVETEDTEVRFYVRRKDAEPLDPEIEGRLGSILEEVRLFLGSRTPKGYHVSAFSGSDWAGEWKRHFKPLRVGRRLVIAPTWEQVAAQPQDLVIRIDPGQAFGTGHHETTRLCLRWLEEQAVSKEGLHGGSLFDVGTGTGILAFAGALLGFGRVLGIDPDPQAVESALANRRENPACAGVELRCGTVADVKERFDVVVANIQANLLAAMAEDLAERVASPGRLALSGILLEQADAVRSAYQRQGLDFLEDERDGEWCLLAFKRE</sequence>
<dbReference type="GO" id="GO:0016279">
    <property type="term" value="F:protein-lysine N-methyltransferase activity"/>
    <property type="evidence" value="ECO:0007669"/>
    <property type="project" value="RHEA"/>
</dbReference>
<dbReference type="CDD" id="cd02440">
    <property type="entry name" value="AdoMet_MTases"/>
    <property type="match status" value="1"/>
</dbReference>